<evidence type="ECO:0000256" key="2">
    <source>
        <dbReference type="ARBA" id="ARBA00022723"/>
    </source>
</evidence>
<proteinExistence type="predicted"/>
<dbReference type="AlphaFoldDB" id="A0A1Y2IBN8"/>
<evidence type="ECO:0000256" key="1">
    <source>
        <dbReference type="ARBA" id="ARBA00001968"/>
    </source>
</evidence>
<keyword evidence="5" id="KW-1185">Reference proteome</keyword>
<evidence type="ECO:0000313" key="5">
    <source>
        <dbReference type="Proteomes" id="UP000193067"/>
    </source>
</evidence>
<protein>
    <recommendedName>
        <fullName evidence="3">DDE Tnp4 domain-containing protein</fullName>
    </recommendedName>
</protein>
<accession>A0A1Y2IBN8</accession>
<dbReference type="GO" id="GO:0046872">
    <property type="term" value="F:metal ion binding"/>
    <property type="evidence" value="ECO:0007669"/>
    <property type="project" value="UniProtKB-KW"/>
</dbReference>
<sequence length="309" mass="35370">MLMQGYSRVFRFTQEKLLELPELLELPQEIVTPSGYCFTRTEAFALTCACLRTPADLDDLASRYNRASSAILEAINWVVSFLDVTWSYLLDFNHTGLLPASNLNRYTKAIYHRSAPIRSVWGFIDCTLRAICQPSRFQHQMYNGHKKLMLPNGMFGHLLGPFEGWWNNNHLLHASQLLEKCSQFAVQPGIDEHTPVDRGYFQLFGDATYRISPVLISPSSGPGERSADKQAWNAAMGSVRVYVEHGFAIVSNTWPFLNANWKMHVFRSLVGRYYHIGVLLTNVINCYRPNQVAQYFDCEPPVITEYLHH</sequence>
<dbReference type="InterPro" id="IPR027806">
    <property type="entry name" value="HARBI1_dom"/>
</dbReference>
<organism evidence="4 5">
    <name type="scientific">Trametes coccinea (strain BRFM310)</name>
    <name type="common">Pycnoporus coccineus</name>
    <dbReference type="NCBI Taxonomy" id="1353009"/>
    <lineage>
        <taxon>Eukaryota</taxon>
        <taxon>Fungi</taxon>
        <taxon>Dikarya</taxon>
        <taxon>Basidiomycota</taxon>
        <taxon>Agaricomycotina</taxon>
        <taxon>Agaricomycetes</taxon>
        <taxon>Polyporales</taxon>
        <taxon>Polyporaceae</taxon>
        <taxon>Trametes</taxon>
    </lineage>
</organism>
<comment type="cofactor">
    <cofactor evidence="1">
        <name>a divalent metal cation</name>
        <dbReference type="ChEBI" id="CHEBI:60240"/>
    </cofactor>
</comment>
<reference evidence="4 5" key="1">
    <citation type="journal article" date="2015" name="Biotechnol. Biofuels">
        <title>Enhanced degradation of softwood versus hardwood by the white-rot fungus Pycnoporus coccineus.</title>
        <authorList>
            <person name="Couturier M."/>
            <person name="Navarro D."/>
            <person name="Chevret D."/>
            <person name="Henrissat B."/>
            <person name="Piumi F."/>
            <person name="Ruiz-Duenas F.J."/>
            <person name="Martinez A.T."/>
            <person name="Grigoriev I.V."/>
            <person name="Riley R."/>
            <person name="Lipzen A."/>
            <person name="Berrin J.G."/>
            <person name="Master E.R."/>
            <person name="Rosso M.N."/>
        </authorList>
    </citation>
    <scope>NUCLEOTIDE SEQUENCE [LARGE SCALE GENOMIC DNA]</scope>
    <source>
        <strain evidence="4 5">BRFM310</strain>
    </source>
</reference>
<dbReference type="EMBL" id="KZ084137">
    <property type="protein sequence ID" value="OSC98558.1"/>
    <property type="molecule type" value="Genomic_DNA"/>
</dbReference>
<evidence type="ECO:0000313" key="4">
    <source>
        <dbReference type="EMBL" id="OSC98558.1"/>
    </source>
</evidence>
<dbReference type="STRING" id="1353009.A0A1Y2IBN8"/>
<dbReference type="OrthoDB" id="2746173at2759"/>
<keyword evidence="2" id="KW-0479">Metal-binding</keyword>
<dbReference type="Pfam" id="PF13359">
    <property type="entry name" value="DDE_Tnp_4"/>
    <property type="match status" value="1"/>
</dbReference>
<name>A0A1Y2IBN8_TRAC3</name>
<evidence type="ECO:0000259" key="3">
    <source>
        <dbReference type="Pfam" id="PF13359"/>
    </source>
</evidence>
<dbReference type="Proteomes" id="UP000193067">
    <property type="component" value="Unassembled WGS sequence"/>
</dbReference>
<feature type="domain" description="DDE Tnp4" evidence="3">
    <location>
        <begin position="124"/>
        <end position="282"/>
    </location>
</feature>
<gene>
    <name evidence="4" type="ORF">PYCCODRAFT_1447436</name>
</gene>